<sequence>MAGMARREEEQAAWYPDAKRLRTDDDEGGVFRWKKKEVEEQRAGLSRQDVERRDAARRAEAEREAERLRARRIQRENARREREEEEARRARQAESAVMADWVAKEDEFVLQQSKARAAIRVRDHRARPIDWLVMPLLDDDDNDEVDVPLKEPTAYMDSLAPSELQELHADIQTFVRLDTDRAAYWKDVLIVCDDRCRRVRHQDQTHVDPSILADADALLADKSADELLELQTSIRTKMRSGEPLDVEYWDMMLRRIVVWRSVAKLRAVHEKTVQEKIAKRQLEQRCDAERHCAELAEQLDTPREHDAIWDAAEMEPPGRPVHDLTPEERQLPMYTPASLRAKLREARRDVLSQSYIPRQQTEWHRSCQTADDFVRQEAARAMGVNEEAFHDDVRLTQQAQQGESKYRVRKPRYFNRVHTGYEWNRYNQVHYDAEHPPPKQVQGYKFHLFYPDLLDPMQAPTYRVLPDPEGPGDTVLLRFSAGPPYEDVAFRIVQREWDYSYKRGFRSSFDRGILQLHCMYTKLTQSTLSDSSTASN</sequence>
<evidence type="ECO:0000259" key="5">
    <source>
        <dbReference type="Pfam" id="PF10312"/>
    </source>
</evidence>
<evidence type="ECO:0000256" key="3">
    <source>
        <dbReference type="SAM" id="MobiDB-lite"/>
    </source>
</evidence>
<dbReference type="EMBL" id="CP119917">
    <property type="protein sequence ID" value="WFD14915.1"/>
    <property type="molecule type" value="Genomic_DNA"/>
</dbReference>
<dbReference type="GO" id="GO:0005737">
    <property type="term" value="C:cytoplasm"/>
    <property type="evidence" value="ECO:0007669"/>
    <property type="project" value="TreeGrafter"/>
</dbReference>
<dbReference type="AlphaFoldDB" id="A0AAJ5Z011"/>
<comment type="similarity">
    <text evidence="1">Belongs to the CACTIN family.</text>
</comment>
<keyword evidence="7" id="KW-1185">Reference proteome</keyword>
<dbReference type="PANTHER" id="PTHR21737:SF4">
    <property type="entry name" value="SPLICING FACTOR CACTIN"/>
    <property type="match status" value="1"/>
</dbReference>
<evidence type="ECO:0000256" key="1">
    <source>
        <dbReference type="ARBA" id="ARBA00006895"/>
    </source>
</evidence>
<protein>
    <recommendedName>
        <fullName evidence="2">Splicing factor Cactin</fullName>
    </recommendedName>
</protein>
<feature type="domain" description="Splicing factor Cactin C-terminal" evidence="4">
    <location>
        <begin position="404"/>
        <end position="522"/>
    </location>
</feature>
<evidence type="ECO:0000313" key="7">
    <source>
        <dbReference type="Proteomes" id="UP001217582"/>
    </source>
</evidence>
<dbReference type="Pfam" id="PF09732">
    <property type="entry name" value="CactinC_cactus"/>
    <property type="match status" value="1"/>
</dbReference>
<dbReference type="GO" id="GO:0045292">
    <property type="term" value="P:mRNA cis splicing, via spliceosome"/>
    <property type="evidence" value="ECO:0007669"/>
    <property type="project" value="TreeGrafter"/>
</dbReference>
<dbReference type="SMART" id="SM01050">
    <property type="entry name" value="CactinC_cactus"/>
    <property type="match status" value="1"/>
</dbReference>
<dbReference type="Proteomes" id="UP001217582">
    <property type="component" value="Chromosome 2"/>
</dbReference>
<dbReference type="InterPro" id="IPR018816">
    <property type="entry name" value="Cactin_central"/>
</dbReference>
<evidence type="ECO:0000313" key="6">
    <source>
        <dbReference type="EMBL" id="WFD14915.1"/>
    </source>
</evidence>
<dbReference type="PANTHER" id="PTHR21737">
    <property type="entry name" value="POLYGLUTAMINE BINDING PROTEIN 1/MARVEL MEMBRANE-ASSOCIATING DOMAIN CONTAINING 3"/>
    <property type="match status" value="1"/>
</dbReference>
<dbReference type="GO" id="GO:0005681">
    <property type="term" value="C:spliceosomal complex"/>
    <property type="evidence" value="ECO:0007669"/>
    <property type="project" value="TreeGrafter"/>
</dbReference>
<evidence type="ECO:0000259" key="4">
    <source>
        <dbReference type="Pfam" id="PF09732"/>
    </source>
</evidence>
<reference evidence="6 7" key="1">
    <citation type="submission" date="2023-03" db="EMBL/GenBank/DDBJ databases">
        <title>Mating type loci evolution in Malassezia.</title>
        <authorList>
            <person name="Coelho M.A."/>
        </authorList>
    </citation>
    <scope>NUCLEOTIDE SEQUENCE [LARGE SCALE GENOMIC DNA]</scope>
    <source>
        <strain evidence="6 7">CBS 13387</strain>
    </source>
</reference>
<gene>
    <name evidence="6" type="ORF">MARU1_000926</name>
</gene>
<dbReference type="InterPro" id="IPR019134">
    <property type="entry name" value="Cactin_C"/>
</dbReference>
<feature type="region of interest" description="Disordered" evidence="3">
    <location>
        <begin position="41"/>
        <end position="66"/>
    </location>
</feature>
<feature type="domain" description="Splicing factor cactin central" evidence="5">
    <location>
        <begin position="91"/>
        <end position="269"/>
    </location>
</feature>
<dbReference type="Pfam" id="PF10312">
    <property type="entry name" value="Cactin_mid"/>
    <property type="match status" value="1"/>
</dbReference>
<proteinExistence type="inferred from homology"/>
<name>A0AAJ5Z011_9BASI</name>
<organism evidence="6 7">
    <name type="scientific">Malassezia arunalokei</name>
    <dbReference type="NCBI Taxonomy" id="1514897"/>
    <lineage>
        <taxon>Eukaryota</taxon>
        <taxon>Fungi</taxon>
        <taxon>Dikarya</taxon>
        <taxon>Basidiomycota</taxon>
        <taxon>Ustilaginomycotina</taxon>
        <taxon>Malasseziomycetes</taxon>
        <taxon>Malasseziales</taxon>
        <taxon>Malasseziaceae</taxon>
        <taxon>Malassezia</taxon>
    </lineage>
</organism>
<accession>A0AAJ5Z011</accession>
<evidence type="ECO:0000256" key="2">
    <source>
        <dbReference type="ARBA" id="ARBA00034534"/>
    </source>
</evidence>